<dbReference type="CDD" id="cd03241">
    <property type="entry name" value="ABC_RecN"/>
    <property type="match status" value="2"/>
</dbReference>
<dbReference type="Proteomes" id="UP000646484">
    <property type="component" value="Unassembled WGS sequence"/>
</dbReference>
<dbReference type="InterPro" id="IPR027417">
    <property type="entry name" value="P-loop_NTPase"/>
</dbReference>
<evidence type="ECO:0000256" key="6">
    <source>
        <dbReference type="ARBA" id="ARBA00022840"/>
    </source>
</evidence>
<evidence type="ECO:0000256" key="7">
    <source>
        <dbReference type="ARBA" id="ARBA00023204"/>
    </source>
</evidence>
<sequence>MIRHIHIVNYALIDKTDLELEKGFTIITGETGAGKSILLGAIGLTLGQRADASAIMDKDKKCIVEITYDVAGYHLRQWFEDNDLDYDDEVVVRRELNADGKSRSFINDTPVNNKVLKEFGSFLIDVHSQHQSLLIGQPEYQLEILDAFCGNQSLLKEYRMKYASRQSLLSELEQVKRQAREAEQEEDYLKFQFNQLDEANLREGEQQELEDELAVLNHAETIKSVFSEATYALTESDAPVIQTLKGIRNRIAALDEVVKEATDYGQRLHSVIVELEDIADEAERVAERVEYNPGRVDVINDRLGVMYDLLHKHKVERTEDLIALKDTLRERLKGIQSFSTRVEELDTRIAALEAEMEVLARKIHAARVDSEGKLREEMQGLLVGLGIKHASFKVGIVPVEHFTPTGKDEVTFLFSANKNQEPGELSKVASGGEISRLMLSLKYILSRTKQLPVIIFDEIDTGVSGEIAHRMAAMMKEMAARMQVISISHLPQIAAAGDSHFKVYKEDDHAGTISRIRRLTEEERVTEIAGMISGSVVSEAALENARLLREQF</sequence>
<protein>
    <recommendedName>
        <fullName evidence="3 9">DNA repair protein RecN</fullName>
    </recommendedName>
    <alternativeName>
        <fullName evidence="8 9">Recombination protein N</fullName>
    </alternativeName>
</protein>
<comment type="similarity">
    <text evidence="2 9">Belongs to the RecN family.</text>
</comment>
<gene>
    <name evidence="12" type="primary">recN</name>
    <name evidence="12" type="ORF">H8S64_07745</name>
</gene>
<dbReference type="Pfam" id="PF02463">
    <property type="entry name" value="SMC_N"/>
    <property type="match status" value="1"/>
</dbReference>
<feature type="domain" description="RecF/RecN/SMC N-terminal" evidence="11">
    <location>
        <begin position="2"/>
        <end position="508"/>
    </location>
</feature>
<keyword evidence="10" id="KW-0175">Coiled coil</keyword>
<dbReference type="InterPro" id="IPR003395">
    <property type="entry name" value="RecF/RecN/SMC_N"/>
</dbReference>
<organism evidence="12 13">
    <name type="scientific">Butyricimonas hominis</name>
    <dbReference type="NCBI Taxonomy" id="2763032"/>
    <lineage>
        <taxon>Bacteria</taxon>
        <taxon>Pseudomonadati</taxon>
        <taxon>Bacteroidota</taxon>
        <taxon>Bacteroidia</taxon>
        <taxon>Bacteroidales</taxon>
        <taxon>Odoribacteraceae</taxon>
        <taxon>Butyricimonas</taxon>
    </lineage>
</organism>
<evidence type="ECO:0000256" key="2">
    <source>
        <dbReference type="ARBA" id="ARBA00009441"/>
    </source>
</evidence>
<dbReference type="EMBL" id="JACOOH010000003">
    <property type="protein sequence ID" value="MBC5620987.1"/>
    <property type="molecule type" value="Genomic_DNA"/>
</dbReference>
<keyword evidence="4" id="KW-0547">Nucleotide-binding</keyword>
<keyword evidence="13" id="KW-1185">Reference proteome</keyword>
<dbReference type="InterPro" id="IPR004604">
    <property type="entry name" value="DNA_recomb/repair_RecN"/>
</dbReference>
<accession>A0ABR7CZ85</accession>
<dbReference type="PIRSF" id="PIRSF003128">
    <property type="entry name" value="RecN"/>
    <property type="match status" value="1"/>
</dbReference>
<dbReference type="NCBIfam" id="TIGR00634">
    <property type="entry name" value="recN"/>
    <property type="match status" value="1"/>
</dbReference>
<evidence type="ECO:0000256" key="4">
    <source>
        <dbReference type="ARBA" id="ARBA00022741"/>
    </source>
</evidence>
<name>A0ABR7CZ85_9BACT</name>
<feature type="coiled-coil region" evidence="10">
    <location>
        <begin position="165"/>
        <end position="192"/>
    </location>
</feature>
<feature type="coiled-coil region" evidence="10">
    <location>
        <begin position="335"/>
        <end position="369"/>
    </location>
</feature>
<evidence type="ECO:0000313" key="13">
    <source>
        <dbReference type="Proteomes" id="UP000646484"/>
    </source>
</evidence>
<evidence type="ECO:0000256" key="10">
    <source>
        <dbReference type="SAM" id="Coils"/>
    </source>
</evidence>
<keyword evidence="7 9" id="KW-0234">DNA repair</keyword>
<evidence type="ECO:0000256" key="5">
    <source>
        <dbReference type="ARBA" id="ARBA00022763"/>
    </source>
</evidence>
<evidence type="ECO:0000256" key="1">
    <source>
        <dbReference type="ARBA" id="ARBA00003618"/>
    </source>
</evidence>
<keyword evidence="6" id="KW-0067">ATP-binding</keyword>
<dbReference type="PANTHER" id="PTHR11059:SF0">
    <property type="entry name" value="DNA REPAIR PROTEIN RECN"/>
    <property type="match status" value="1"/>
</dbReference>
<evidence type="ECO:0000256" key="3">
    <source>
        <dbReference type="ARBA" id="ARBA00021315"/>
    </source>
</evidence>
<dbReference type="Gene3D" id="3.40.50.300">
    <property type="entry name" value="P-loop containing nucleotide triphosphate hydrolases"/>
    <property type="match status" value="2"/>
</dbReference>
<evidence type="ECO:0000256" key="9">
    <source>
        <dbReference type="PIRNR" id="PIRNR003128"/>
    </source>
</evidence>
<dbReference type="SUPFAM" id="SSF52540">
    <property type="entry name" value="P-loop containing nucleoside triphosphate hydrolases"/>
    <property type="match status" value="1"/>
</dbReference>
<comment type="function">
    <text evidence="1 9">May be involved in recombinational repair of damaged DNA.</text>
</comment>
<comment type="caution">
    <text evidence="12">The sequence shown here is derived from an EMBL/GenBank/DDBJ whole genome shotgun (WGS) entry which is preliminary data.</text>
</comment>
<dbReference type="RefSeq" id="WP_186975626.1">
    <property type="nucleotide sequence ID" value="NZ_JACOOH010000003.1"/>
</dbReference>
<evidence type="ECO:0000256" key="8">
    <source>
        <dbReference type="ARBA" id="ARBA00033408"/>
    </source>
</evidence>
<evidence type="ECO:0000259" key="11">
    <source>
        <dbReference type="Pfam" id="PF02463"/>
    </source>
</evidence>
<proteinExistence type="inferred from homology"/>
<reference evidence="12 13" key="1">
    <citation type="submission" date="2020-08" db="EMBL/GenBank/DDBJ databases">
        <title>Genome public.</title>
        <authorList>
            <person name="Liu C."/>
            <person name="Sun Q."/>
        </authorList>
    </citation>
    <scope>NUCLEOTIDE SEQUENCE [LARGE SCALE GENOMIC DNA]</scope>
    <source>
        <strain evidence="12 13">NSJ-56</strain>
    </source>
</reference>
<dbReference type="PANTHER" id="PTHR11059">
    <property type="entry name" value="DNA REPAIR PROTEIN RECN"/>
    <property type="match status" value="1"/>
</dbReference>
<evidence type="ECO:0000313" key="12">
    <source>
        <dbReference type="EMBL" id="MBC5620987.1"/>
    </source>
</evidence>
<keyword evidence="5 9" id="KW-0227">DNA damage</keyword>